<feature type="transmembrane region" description="Helical" evidence="6">
    <location>
        <begin position="360"/>
        <end position="381"/>
    </location>
</feature>
<comment type="caution">
    <text evidence="8">The sequence shown here is derived from an EMBL/GenBank/DDBJ whole genome shotgun (WGS) entry which is preliminary data.</text>
</comment>
<gene>
    <name evidence="8" type="ORF">EV191_11585</name>
</gene>
<evidence type="ECO:0000256" key="5">
    <source>
        <dbReference type="ARBA" id="ARBA00023136"/>
    </source>
</evidence>
<dbReference type="AlphaFoldDB" id="A0A4R2QFM3"/>
<evidence type="ECO:0000313" key="9">
    <source>
        <dbReference type="Proteomes" id="UP000294911"/>
    </source>
</evidence>
<feature type="transmembrane region" description="Helical" evidence="6">
    <location>
        <begin position="423"/>
        <end position="443"/>
    </location>
</feature>
<dbReference type="Proteomes" id="UP000294911">
    <property type="component" value="Unassembled WGS sequence"/>
</dbReference>
<evidence type="ECO:0000256" key="4">
    <source>
        <dbReference type="ARBA" id="ARBA00022989"/>
    </source>
</evidence>
<dbReference type="InterPro" id="IPR011701">
    <property type="entry name" value="MFS"/>
</dbReference>
<evidence type="ECO:0000256" key="2">
    <source>
        <dbReference type="ARBA" id="ARBA00022448"/>
    </source>
</evidence>
<dbReference type="Gene3D" id="1.20.1250.20">
    <property type="entry name" value="MFS general substrate transporter like domains"/>
    <property type="match status" value="1"/>
</dbReference>
<feature type="transmembrane region" description="Helical" evidence="6">
    <location>
        <begin position="122"/>
        <end position="143"/>
    </location>
</feature>
<dbReference type="InterPro" id="IPR005829">
    <property type="entry name" value="Sugar_transporter_CS"/>
</dbReference>
<feature type="transmembrane region" description="Helical" evidence="6">
    <location>
        <begin position="183"/>
        <end position="200"/>
    </location>
</feature>
<keyword evidence="9" id="KW-1185">Reference proteome</keyword>
<feature type="transmembrane region" description="Helical" evidence="6">
    <location>
        <begin position="393"/>
        <end position="417"/>
    </location>
</feature>
<dbReference type="SUPFAM" id="SSF103473">
    <property type="entry name" value="MFS general substrate transporter"/>
    <property type="match status" value="1"/>
</dbReference>
<dbReference type="GO" id="GO:0022857">
    <property type="term" value="F:transmembrane transporter activity"/>
    <property type="evidence" value="ECO:0007669"/>
    <property type="project" value="InterPro"/>
</dbReference>
<feature type="domain" description="Major facilitator superfamily (MFS) profile" evidence="7">
    <location>
        <begin position="31"/>
        <end position="449"/>
    </location>
</feature>
<dbReference type="GO" id="GO:0005886">
    <property type="term" value="C:plasma membrane"/>
    <property type="evidence" value="ECO:0007669"/>
    <property type="project" value="UniProtKB-SubCell"/>
</dbReference>
<dbReference type="PROSITE" id="PS00216">
    <property type="entry name" value="SUGAR_TRANSPORT_1"/>
    <property type="match status" value="1"/>
</dbReference>
<protein>
    <submittedName>
        <fullName evidence="8">Putative MFS transporter</fullName>
    </submittedName>
</protein>
<sequence>MSAAPADSSATVGAIAARLERLPSSRWQAKVLILLGTVVFFEGFDQMLVSYTLPLIKEEWSLSSFEQTAAVTAGSVGMLIGALLCGMLADRFGRVRMVVIAILITAISSLLLMVSTDFVQFVVLRFVQGLGIGGEVPVAAAFVSEIAKAKGRGRFVLLYELAFPAGLTAAAVIATAIVPQFGWRALYLIGAIPAILAFLVHRKVPESPRWLAARGDFARAEQAMRAMEEGVRKATARPLPPPVPHDDVPAESRGRIRDLIGRKYLRRTTIVAVLWFCGYFVNYGLTAWLPTIYTSVYQIPLQTALNYTLYTSLFGFGGCVLVMLLVDRIGRKPALIIGLGVGGLLLIVLAMLGAASGLAVALWCSVSALFIFAANICLYVYTAELYPTRVRALGVSMGGAWNRVGVILGPIVVGGLIAAGASIAVVFAVLGGVGVAAGLVAFLGEETAGRRLEEISR</sequence>
<dbReference type="EMBL" id="SLXQ01000015">
    <property type="protein sequence ID" value="TCP45805.1"/>
    <property type="molecule type" value="Genomic_DNA"/>
</dbReference>
<dbReference type="PANTHER" id="PTHR23511:SF34">
    <property type="entry name" value="SYNAPTIC VESICLE GLYCOPROTEIN 2"/>
    <property type="match status" value="1"/>
</dbReference>
<dbReference type="InterPro" id="IPR036259">
    <property type="entry name" value="MFS_trans_sf"/>
</dbReference>
<keyword evidence="4 6" id="KW-1133">Transmembrane helix</keyword>
<evidence type="ECO:0000256" key="6">
    <source>
        <dbReference type="SAM" id="Phobius"/>
    </source>
</evidence>
<evidence type="ECO:0000313" key="8">
    <source>
        <dbReference type="EMBL" id="TCP45805.1"/>
    </source>
</evidence>
<feature type="transmembrane region" description="Helical" evidence="6">
    <location>
        <begin position="155"/>
        <end position="177"/>
    </location>
</feature>
<dbReference type="PANTHER" id="PTHR23511">
    <property type="entry name" value="SYNAPTIC VESICLE GLYCOPROTEIN 2"/>
    <property type="match status" value="1"/>
</dbReference>
<evidence type="ECO:0000256" key="3">
    <source>
        <dbReference type="ARBA" id="ARBA00022692"/>
    </source>
</evidence>
<feature type="transmembrane region" description="Helical" evidence="6">
    <location>
        <begin position="95"/>
        <end position="116"/>
    </location>
</feature>
<feature type="transmembrane region" description="Helical" evidence="6">
    <location>
        <begin position="69"/>
        <end position="88"/>
    </location>
</feature>
<dbReference type="RefSeq" id="WP_207894669.1">
    <property type="nucleotide sequence ID" value="NZ_SLXQ01000015.1"/>
</dbReference>
<organism evidence="8 9">
    <name type="scientific">Tamaricihabitans halophyticus</name>
    <dbReference type="NCBI Taxonomy" id="1262583"/>
    <lineage>
        <taxon>Bacteria</taxon>
        <taxon>Bacillati</taxon>
        <taxon>Actinomycetota</taxon>
        <taxon>Actinomycetes</taxon>
        <taxon>Pseudonocardiales</taxon>
        <taxon>Pseudonocardiaceae</taxon>
        <taxon>Tamaricihabitans</taxon>
    </lineage>
</organism>
<dbReference type="Pfam" id="PF07690">
    <property type="entry name" value="MFS_1"/>
    <property type="match status" value="1"/>
</dbReference>
<feature type="transmembrane region" description="Helical" evidence="6">
    <location>
        <begin position="264"/>
        <end position="285"/>
    </location>
</feature>
<evidence type="ECO:0000259" key="7">
    <source>
        <dbReference type="PROSITE" id="PS50850"/>
    </source>
</evidence>
<dbReference type="PROSITE" id="PS50850">
    <property type="entry name" value="MFS"/>
    <property type="match status" value="1"/>
</dbReference>
<accession>A0A4R2QFM3</accession>
<name>A0A4R2QFM3_9PSEU</name>
<evidence type="ECO:0000256" key="1">
    <source>
        <dbReference type="ARBA" id="ARBA00004651"/>
    </source>
</evidence>
<dbReference type="CDD" id="cd17316">
    <property type="entry name" value="MFS_SV2_like"/>
    <property type="match status" value="1"/>
</dbReference>
<feature type="transmembrane region" description="Helical" evidence="6">
    <location>
        <begin position="305"/>
        <end position="326"/>
    </location>
</feature>
<proteinExistence type="predicted"/>
<feature type="transmembrane region" description="Helical" evidence="6">
    <location>
        <begin position="31"/>
        <end position="49"/>
    </location>
</feature>
<keyword evidence="2" id="KW-0813">Transport</keyword>
<dbReference type="PROSITE" id="PS00217">
    <property type="entry name" value="SUGAR_TRANSPORT_2"/>
    <property type="match status" value="1"/>
</dbReference>
<keyword evidence="3 6" id="KW-0812">Transmembrane</keyword>
<dbReference type="InterPro" id="IPR020846">
    <property type="entry name" value="MFS_dom"/>
</dbReference>
<comment type="subcellular location">
    <subcellularLocation>
        <location evidence="1">Cell membrane</location>
        <topology evidence="1">Multi-pass membrane protein</topology>
    </subcellularLocation>
</comment>
<feature type="transmembrane region" description="Helical" evidence="6">
    <location>
        <begin position="333"/>
        <end position="354"/>
    </location>
</feature>
<keyword evidence="5 6" id="KW-0472">Membrane</keyword>
<reference evidence="8 9" key="1">
    <citation type="submission" date="2019-03" db="EMBL/GenBank/DDBJ databases">
        <title>Genomic Encyclopedia of Type Strains, Phase IV (KMG-IV): sequencing the most valuable type-strain genomes for metagenomic binning, comparative biology and taxonomic classification.</title>
        <authorList>
            <person name="Goeker M."/>
        </authorList>
    </citation>
    <scope>NUCLEOTIDE SEQUENCE [LARGE SCALE GENOMIC DNA]</scope>
    <source>
        <strain evidence="8 9">DSM 45765</strain>
    </source>
</reference>